<reference evidence="1" key="4">
    <citation type="submission" date="2025-08" db="UniProtKB">
        <authorList>
            <consortium name="Ensembl"/>
        </authorList>
    </citation>
    <scope>IDENTIFICATION</scope>
</reference>
<dbReference type="HOGENOM" id="CLU_3193775_0_0_1"/>
<dbReference type="Bgee" id="ENSG00000188897">
    <property type="expression patterns" value="Expressed in nasal cavity epithelium and 149 other cell types or tissues"/>
</dbReference>
<dbReference type="ExpressionAtlas" id="M0R2I5">
    <property type="expression patterns" value="baseline and differential"/>
</dbReference>
<dbReference type="VEuPathDB" id="HostDB:ENSG00000188897"/>
<sequence length="46" mass="4948">AAAYIHLCARGFVPLAPPPQCDTIPTRWIHLPPVIQSNTNLGVAVQ</sequence>
<organism evidence="1 2">
    <name type="scientific">Homo sapiens</name>
    <name type="common">Human</name>
    <dbReference type="NCBI Taxonomy" id="9606"/>
    <lineage>
        <taxon>Eukaryota</taxon>
        <taxon>Metazoa</taxon>
        <taxon>Chordata</taxon>
        <taxon>Craniata</taxon>
        <taxon>Vertebrata</taxon>
        <taxon>Euteleostomi</taxon>
        <taxon>Mammalia</taxon>
        <taxon>Eutheria</taxon>
        <taxon>Euarchontoglires</taxon>
        <taxon>Primates</taxon>
        <taxon>Haplorrhini</taxon>
        <taxon>Catarrhini</taxon>
        <taxon>Hominidae</taxon>
        <taxon>Homo</taxon>
    </lineage>
</organism>
<dbReference type="EMBL" id="AC099489">
    <property type="status" value="NOT_ANNOTATED_CDS"/>
    <property type="molecule type" value="Genomic_DNA"/>
</dbReference>
<dbReference type="Antibodypedia" id="65961">
    <property type="antibodies" value="2 antibodies from 2 providers"/>
</dbReference>
<evidence type="ECO:0000313" key="2">
    <source>
        <dbReference type="Proteomes" id="UP000005640"/>
    </source>
</evidence>
<dbReference type="GeneCards" id="LOC400499"/>
<dbReference type="EMBL" id="AC009121">
    <property type="status" value="NOT_ANNOTATED_CDS"/>
    <property type="molecule type" value="Genomic_DNA"/>
</dbReference>
<protein>
    <submittedName>
        <fullName evidence="1">Uncharacterized protein</fullName>
    </submittedName>
</protein>
<dbReference type="GeneTree" id="ENSGT00440000038757"/>
<reference evidence="1 2" key="2">
    <citation type="journal article" date="2004" name="Nature">
        <title>Finishing the euchromatic sequence of the human genome.</title>
        <authorList>
            <consortium name="International Human Genome Sequencing Consortium"/>
        </authorList>
    </citation>
    <scope>NUCLEOTIDE SEQUENCE [LARGE SCALE GENOMIC DNA]</scope>
</reference>
<dbReference type="Ensembl" id="ENST00000595168.1">
    <property type="protein sequence ID" value="ENSP00000472593.1"/>
    <property type="gene ID" value="ENSG00000188897.10"/>
</dbReference>
<accession>M0R2I5</accession>
<gene>
    <name evidence="1" type="primary">LOC400499</name>
</gene>
<name>M0R2I5_HUMAN</name>
<reference evidence="1" key="5">
    <citation type="submission" date="2025-09" db="UniProtKB">
        <authorList>
            <consortium name="Ensembl"/>
        </authorList>
    </citation>
    <scope>IDENTIFICATION</scope>
</reference>
<dbReference type="AlphaFoldDB" id="M0R2I5"/>
<dbReference type="Proteomes" id="UP000005640">
    <property type="component" value="Chromosome 16"/>
</dbReference>
<evidence type="ECO:0000313" key="1">
    <source>
        <dbReference type="Ensembl" id="ENSP00000472593.1"/>
    </source>
</evidence>
<dbReference type="UCSC" id="uc059qvb.1">
    <property type="organism name" value="human"/>
</dbReference>
<dbReference type="EMBL" id="KF573656">
    <property type="status" value="NOT_ANNOTATED_CDS"/>
    <property type="molecule type" value="Genomic_DNA"/>
</dbReference>
<reference evidence="1 2" key="1">
    <citation type="journal article" date="2001" name="Nature">
        <title>Initial sequencing and analysis of the human genome.</title>
        <authorList>
            <consortium name="International Human Genome Sequencing Consortium"/>
            <person name="Lander E.S."/>
            <person name="Linton L.M."/>
            <person name="Birren B."/>
            <person name="Nusbaum C."/>
            <person name="Zody M.C."/>
            <person name="Baldwin J."/>
            <person name="Devon K."/>
            <person name="Dewar K."/>
            <person name="Doyle M."/>
            <person name="FitzHugh W."/>
            <person name="Funke R."/>
            <person name="Gage D."/>
            <person name="Harris K."/>
            <person name="Heaford A."/>
            <person name="Howland J."/>
            <person name="Kann L."/>
            <person name="Lehoczky J."/>
            <person name="LeVine R."/>
            <person name="McEwan P."/>
            <person name="McKernan K."/>
            <person name="Meldrim J."/>
            <person name="Mesirov J.P."/>
            <person name="Miranda C."/>
            <person name="Morris W."/>
            <person name="Naylor J."/>
            <person name="Raymond C."/>
            <person name="Rosetti M."/>
            <person name="Santos R."/>
            <person name="Sheridan A."/>
            <person name="Sougnez C."/>
            <person name="Stange-Thomann N."/>
            <person name="Stojanovic N."/>
            <person name="Subramanian A."/>
            <person name="Wyman D."/>
            <person name="Rogers J."/>
            <person name="Sulston J."/>
            <person name="Ainscough R."/>
            <person name="Beck S."/>
            <person name="Bentley D."/>
            <person name="Burton J."/>
            <person name="Clee C."/>
            <person name="Carter N."/>
            <person name="Coulson A."/>
            <person name="Deadman R."/>
            <person name="Deloukas P."/>
            <person name="Dunham A."/>
            <person name="Dunham I."/>
            <person name="Durbin R."/>
            <person name="French L."/>
            <person name="Grafham D."/>
            <person name="Gregory S."/>
            <person name="Hubbard T."/>
            <person name="Humphray S."/>
            <person name="Hunt A."/>
            <person name="Jones M."/>
            <person name="Lloyd C."/>
            <person name="McMurray A."/>
            <person name="Matthews L."/>
            <person name="Mercer S."/>
            <person name="Milne S."/>
            <person name="Mullikin J.C."/>
            <person name="Mungall A."/>
            <person name="Plumb R."/>
            <person name="Ross M."/>
            <person name="Shownkeen R."/>
            <person name="Sims S."/>
            <person name="Waterston R.H."/>
            <person name="Wilson R.K."/>
            <person name="Hillier L.W."/>
            <person name="McPherson J.D."/>
            <person name="Marra M.A."/>
            <person name="Mardis E.R."/>
            <person name="Fulton L.A."/>
            <person name="Chinwalla A.T."/>
            <person name="Pepin K.H."/>
            <person name="Gish W.R."/>
            <person name="Chissoe S.L."/>
            <person name="Wendl M.C."/>
            <person name="Delehaunty K.D."/>
            <person name="Miner T.L."/>
            <person name="Delehaunty A."/>
            <person name="Kramer J.B."/>
            <person name="Cook L.L."/>
            <person name="Fulton R.S."/>
            <person name="Johnson D.L."/>
            <person name="Minx P.J."/>
            <person name="Clifton S.W."/>
            <person name="Hawkins T."/>
            <person name="Branscomb E."/>
            <person name="Predki P."/>
            <person name="Richardson P."/>
            <person name="Wenning S."/>
            <person name="Slezak T."/>
            <person name="Doggett N."/>
            <person name="Cheng J.F."/>
            <person name="Olsen A."/>
            <person name="Lucas S."/>
            <person name="Elkin C."/>
            <person name="Uberbacher E."/>
            <person name="Frazier M."/>
            <person name="Gibbs R.A."/>
            <person name="Muzny D.M."/>
            <person name="Scherer S.E."/>
            <person name="Bouck J.B."/>
            <person name="Sodergren E.J."/>
            <person name="Worley K.C."/>
            <person name="Rives C.M."/>
            <person name="Gorrell J.H."/>
            <person name="Metzker M.L."/>
            <person name="Naylor S.L."/>
            <person name="Kucherlapati R.S."/>
            <person name="Nelson D.L."/>
            <person name="Weinstock G.M."/>
            <person name="Sakaki Y."/>
            <person name="Fujiyama A."/>
            <person name="Hattori M."/>
            <person name="Yada T."/>
            <person name="Toyoda A."/>
            <person name="Itoh T."/>
            <person name="Kawagoe C."/>
            <person name="Watanabe H."/>
            <person name="Totoki Y."/>
            <person name="Taylor T."/>
            <person name="Weissenbach J."/>
            <person name="Heilig R."/>
            <person name="Saurin W."/>
            <person name="Artiguenave F."/>
            <person name="Brottier P."/>
            <person name="Bruls T."/>
            <person name="Pelletier E."/>
            <person name="Robert C."/>
            <person name="Wincker P."/>
            <person name="Smith D.R."/>
            <person name="Doucette-Stamm L."/>
            <person name="Rubenfield M."/>
            <person name="Weinstock K."/>
            <person name="Lee H.M."/>
            <person name="Dubois J."/>
            <person name="Rosenthal A."/>
            <person name="Platzer M."/>
            <person name="Nyakatura G."/>
            <person name="Taudien S."/>
            <person name="Rump A."/>
            <person name="Yang H."/>
            <person name="Yu J."/>
            <person name="Wang J."/>
            <person name="Huang G."/>
            <person name="Gu J."/>
            <person name="Hood L."/>
            <person name="Rowen L."/>
            <person name="Madan A."/>
            <person name="Qin S."/>
            <person name="Davis R.W."/>
            <person name="Federspiel N.A."/>
            <person name="Abola A.P."/>
            <person name="Proctor M.J."/>
            <person name="Myers R.M."/>
            <person name="Schmutz J."/>
            <person name="Dickson M."/>
            <person name="Grimwood J."/>
            <person name="Cox D.R."/>
            <person name="Olson M.V."/>
            <person name="Kaul R."/>
            <person name="Raymond C."/>
            <person name="Shimizu N."/>
            <person name="Kawasaki K."/>
            <person name="Minoshima S."/>
            <person name="Evans G.A."/>
            <person name="Athanasiou M."/>
            <person name="Schultz R."/>
            <person name="Roe B.A."/>
            <person name="Chen F."/>
            <person name="Pan H."/>
            <person name="Ramser J."/>
            <person name="Lehrach H."/>
            <person name="Reinhardt R."/>
            <person name="McCombie W.R."/>
            <person name="de la Bastide M."/>
            <person name="Dedhia N."/>
            <person name="Blocker H."/>
            <person name="Hornischer K."/>
            <person name="Nordsiek G."/>
            <person name="Agarwala R."/>
            <person name="Aravind L."/>
            <person name="Bailey J.A."/>
            <person name="Bateman A."/>
            <person name="Batzoglou S."/>
            <person name="Birney E."/>
            <person name="Bork P."/>
            <person name="Brown D.G."/>
            <person name="Burge C.B."/>
            <person name="Cerutti L."/>
            <person name="Chen H.C."/>
            <person name="Church D."/>
            <person name="Clamp M."/>
            <person name="Copley R.R."/>
            <person name="Doerks T."/>
            <person name="Eddy S.R."/>
            <person name="Eichler E.E."/>
            <person name="Furey T.S."/>
            <person name="Galagan J."/>
            <person name="Gilbert J.G."/>
            <person name="Harmon C."/>
            <person name="Hayashizaki Y."/>
            <person name="Haussler D."/>
            <person name="Hermjakob H."/>
            <person name="Hokamp K."/>
            <person name="Jang W."/>
            <person name="Johnson L.S."/>
            <person name="Jones T.A."/>
            <person name="Kasif S."/>
            <person name="Kaspryzk A."/>
            <person name="Kennedy S."/>
            <person name="Kent W.J."/>
            <person name="Kitts P."/>
            <person name="Koonin E.V."/>
            <person name="Korf I."/>
            <person name="Kulp D."/>
            <person name="Lancet D."/>
            <person name="Lowe T.M."/>
            <person name="McLysaght A."/>
            <person name="Mikkelsen T."/>
            <person name="Moran J.V."/>
            <person name="Mulder N."/>
            <person name="Pollara V.J."/>
            <person name="Ponting C.P."/>
            <person name="Schuler G."/>
            <person name="Schultz J."/>
            <person name="Slater G."/>
            <person name="Smit A.F."/>
            <person name="Stupka E."/>
            <person name="Szustakowski J."/>
            <person name="Thierry-Mieg D."/>
            <person name="Thierry-Mieg J."/>
            <person name="Wagner L."/>
            <person name="Wallis J."/>
            <person name="Wheeler R."/>
            <person name="Williams A."/>
            <person name="Wolf Y.I."/>
            <person name="Wolfe K.H."/>
            <person name="Yang S.P."/>
            <person name="Yeh R.F."/>
            <person name="Collins F."/>
            <person name="Guyer M.S."/>
            <person name="Peterson J."/>
            <person name="Felsenfeld A."/>
            <person name="Wetterstrand K.A."/>
            <person name="Patrinos A."/>
            <person name="Morgan M.J."/>
            <person name="de Jong P."/>
            <person name="Catanese J.J."/>
            <person name="Osoegawa K."/>
            <person name="Shizuya H."/>
            <person name="Choi S."/>
            <person name="Chen Y.J."/>
        </authorList>
    </citation>
    <scope>NUCLEOTIDE SEQUENCE [LARGE SCALE GENOMIC DNA]</scope>
</reference>
<dbReference type="BioMuta" id="ENSG00000188897"/>
<dbReference type="ChiTaRS" id="LOC400499">
    <property type="organism name" value="human"/>
</dbReference>
<reference evidence="1 2" key="3">
    <citation type="journal article" date="2004" name="Nature">
        <title>The sequence and analysis of duplication-rich human chromosome 16.</title>
        <authorList>
            <person name="Martin J."/>
            <person name="Han C."/>
            <person name="Gordon L.A."/>
            <person name="Terry A."/>
            <person name="Prabhakar S."/>
            <person name="She X."/>
            <person name="Xie G."/>
            <person name="Hellsten U."/>
            <person name="Chan Y.M."/>
            <person name="Altherr M."/>
            <person name="Couronne O."/>
            <person name="Aerts A."/>
            <person name="Bajorek E."/>
            <person name="Black S."/>
            <person name="Blumer H."/>
            <person name="Branscomb E."/>
            <person name="Brown N.C."/>
            <person name="Bruno W.J."/>
            <person name="Buckingham J.M."/>
            <person name="Callen D.F."/>
            <person name="Campbell C.S."/>
            <person name="Campbell M.L."/>
            <person name="Campbell E.W."/>
            <person name="Caoile C."/>
            <person name="Challacombe J.F."/>
            <person name="Chasteen L.A."/>
            <person name="Chertkov O."/>
            <person name="Chi H.C."/>
            <person name="Christensen M."/>
            <person name="Clark L.M."/>
            <person name="Cohn J.D."/>
            <person name="Denys M."/>
            <person name="Detter J.C."/>
            <person name="Dickson M."/>
            <person name="Dimitrijevic-Bussod M."/>
            <person name="Escobar J."/>
            <person name="Fawcett J.J."/>
            <person name="Flowers D."/>
            <person name="Fotopulos D."/>
            <person name="Glavina T."/>
            <person name="Gomez M."/>
            <person name="Gonzales E."/>
            <person name="Goodstein D."/>
            <person name="Goodwin L.A."/>
            <person name="Grady D.L."/>
            <person name="Grigoriev I."/>
            <person name="Groza M."/>
            <person name="Hammon N."/>
            <person name="Hawkins T."/>
            <person name="Haydu L."/>
            <person name="Hildebrand C.E."/>
            <person name="Huang W."/>
            <person name="Israni S."/>
            <person name="Jett J."/>
            <person name="Jewett P.B."/>
            <person name="Kadner K."/>
            <person name="Kimball H."/>
            <person name="Kobayashi A."/>
            <person name="Krawczyk M.C."/>
            <person name="Leyba T."/>
            <person name="Longmire J.L."/>
            <person name="Lopez F."/>
            <person name="Lou Y."/>
            <person name="Lowry S."/>
            <person name="Ludeman T."/>
            <person name="Manohar C.F."/>
            <person name="Mark G.A."/>
            <person name="McMurray K.L."/>
            <person name="Meincke L.J."/>
            <person name="Morgan J."/>
            <person name="Moyzis R.K."/>
            <person name="Mundt M.O."/>
            <person name="Munk A.C."/>
            <person name="Nandkeshwar R.D."/>
            <person name="Pitluck S."/>
            <person name="Pollard M."/>
            <person name="Predki P."/>
            <person name="Parson-Quintana B."/>
            <person name="Ramirez L."/>
            <person name="Rash S."/>
            <person name="Retterer J."/>
            <person name="Ricke D.O."/>
            <person name="Robinson D.L."/>
            <person name="Rodriguez A."/>
            <person name="Salamov A."/>
            <person name="Saunders E.H."/>
            <person name="Scott D."/>
            <person name="Shough T."/>
            <person name="Stallings R.L."/>
            <person name="Stalvey M."/>
            <person name="Sutherland R.D."/>
            <person name="Tapia R."/>
            <person name="Tesmer J.G."/>
            <person name="Thayer N."/>
            <person name="Thompson L.S."/>
            <person name="Tice H."/>
            <person name="Torney D.C."/>
            <person name="Tran-Gyamfi M."/>
            <person name="Tsai M."/>
            <person name="Ulanovsky L.E."/>
            <person name="Ustaszewska A."/>
            <person name="Vo N."/>
            <person name="White P.S."/>
            <person name="Williams A.L."/>
            <person name="Wills P.L."/>
            <person name="Wu J.R."/>
            <person name="Wu K."/>
            <person name="Yang J."/>
            <person name="Dejong P."/>
            <person name="Bruce D."/>
            <person name="Doggett N.A."/>
            <person name="Deaven L."/>
            <person name="Schmutz J."/>
            <person name="Grimwood J."/>
            <person name="Richardson P."/>
            <person name="Rokhsar D.S."/>
            <person name="Eichler E.E."/>
            <person name="Gilna P."/>
            <person name="Lucas S.M."/>
            <person name="Myers R.M."/>
            <person name="Rubin E.M."/>
            <person name="Pennacchio L.A."/>
        </authorList>
    </citation>
    <scope>NUCLEOTIDE SEQUENCE [LARGE SCALE GENOMIC DNA]</scope>
</reference>
<feature type="non-terminal residue" evidence="1">
    <location>
        <position position="1"/>
    </location>
</feature>
<proteinExistence type="predicted"/>
<keyword evidence="2" id="KW-1185">Reference proteome</keyword>
<dbReference type="OpenTargets" id="ENSG00000188897"/>